<dbReference type="Proteomes" id="UP000250918">
    <property type="component" value="Unassembled WGS sequence"/>
</dbReference>
<dbReference type="InterPro" id="IPR004843">
    <property type="entry name" value="Calcineurin-like_PHP"/>
</dbReference>
<dbReference type="PANTHER" id="PTHR37523:SF1">
    <property type="entry name" value="CALCINEURIN-LIKE PHOSPHOESTERASE DOMAIN-CONTAINING PROTEIN"/>
    <property type="match status" value="1"/>
</dbReference>
<protein>
    <recommendedName>
        <fullName evidence="1">Calcineurin-like phosphoesterase domain-containing protein</fullName>
    </recommendedName>
</protein>
<proteinExistence type="predicted"/>
<evidence type="ECO:0000313" key="2">
    <source>
        <dbReference type="EMBL" id="PWB72426.1"/>
    </source>
</evidence>
<dbReference type="Gene3D" id="3.60.21.10">
    <property type="match status" value="1"/>
</dbReference>
<gene>
    <name evidence="2" type="ORF">C3F09_06625</name>
</gene>
<accession>A0A855X1J6</accession>
<dbReference type="EMBL" id="PQAP01000085">
    <property type="protein sequence ID" value="PWB72426.1"/>
    <property type="molecule type" value="Genomic_DNA"/>
</dbReference>
<evidence type="ECO:0000259" key="1">
    <source>
        <dbReference type="Pfam" id="PF00149"/>
    </source>
</evidence>
<name>A0A855X1J6_9BACT</name>
<reference evidence="2 3" key="1">
    <citation type="journal article" date="2018" name="ISME J.">
        <title>A methanotrophic archaeon couples anaerobic oxidation of methane to Fe(III) reduction.</title>
        <authorList>
            <person name="Cai C."/>
            <person name="Leu A.O."/>
            <person name="Xie G.J."/>
            <person name="Guo J."/>
            <person name="Feng Y."/>
            <person name="Zhao J.X."/>
            <person name="Tyson G.W."/>
            <person name="Yuan Z."/>
            <person name="Hu S."/>
        </authorList>
    </citation>
    <scope>NUCLEOTIDE SEQUENCE [LARGE SCALE GENOMIC DNA]</scope>
    <source>
        <strain evidence="2">FeB_12</strain>
    </source>
</reference>
<evidence type="ECO:0000313" key="3">
    <source>
        <dbReference type="Proteomes" id="UP000250918"/>
    </source>
</evidence>
<dbReference type="SUPFAM" id="SSF56300">
    <property type="entry name" value="Metallo-dependent phosphatases"/>
    <property type="match status" value="1"/>
</dbReference>
<organism evidence="2 3">
    <name type="scientific">candidate division GN15 bacterium</name>
    <dbReference type="NCBI Taxonomy" id="2072418"/>
    <lineage>
        <taxon>Bacteria</taxon>
        <taxon>candidate division GN15</taxon>
    </lineage>
</organism>
<dbReference type="GO" id="GO:0016787">
    <property type="term" value="F:hydrolase activity"/>
    <property type="evidence" value="ECO:0007669"/>
    <property type="project" value="InterPro"/>
</dbReference>
<feature type="domain" description="Calcineurin-like phosphoesterase" evidence="1">
    <location>
        <begin position="35"/>
        <end position="271"/>
    </location>
</feature>
<dbReference type="AlphaFoldDB" id="A0A855X1J6"/>
<dbReference type="InterPro" id="IPR029052">
    <property type="entry name" value="Metallo-depent_PP-like"/>
</dbReference>
<sequence>MGRDEYVCTCRWIRGKAYSTSKSDLESIRNVTCFFVSDLHGSPDRYCALFDAIRMEQPQAVFFGGDLLPSGIARFSSSPGLHSDFVNDYLVPVCAALRKDLDRQYPRMFLILGNDDPRSQEPVILDGAVHGYWEYIHGRRAEFGEYAAIGYNCVPPTPFVLKDWERYDVSRFVDVGCISPEEGRYSVPVPEREKKYITIKDDLEALAAGIDADRTICLFHAPPHKTNLDRAALDGKMIDHVPLDVHVGSIAVRRFIEGRQPLLTLHGHIHESAQLTGSWQDRIGRTVMLSAAHHGPELALVRFDPADPAGATRELR</sequence>
<comment type="caution">
    <text evidence="2">The sequence shown here is derived from an EMBL/GenBank/DDBJ whole genome shotgun (WGS) entry which is preliminary data.</text>
</comment>
<dbReference type="PANTHER" id="PTHR37523">
    <property type="entry name" value="METALLOPHOSPHOESTERASE"/>
    <property type="match status" value="1"/>
</dbReference>
<dbReference type="Pfam" id="PF00149">
    <property type="entry name" value="Metallophos"/>
    <property type="match status" value="1"/>
</dbReference>